<organism evidence="3 4">
    <name type="scientific">Cryptotermes secundus</name>
    <dbReference type="NCBI Taxonomy" id="105785"/>
    <lineage>
        <taxon>Eukaryota</taxon>
        <taxon>Metazoa</taxon>
        <taxon>Ecdysozoa</taxon>
        <taxon>Arthropoda</taxon>
        <taxon>Hexapoda</taxon>
        <taxon>Insecta</taxon>
        <taxon>Pterygota</taxon>
        <taxon>Neoptera</taxon>
        <taxon>Polyneoptera</taxon>
        <taxon>Dictyoptera</taxon>
        <taxon>Blattodea</taxon>
        <taxon>Blattoidea</taxon>
        <taxon>Termitoidae</taxon>
        <taxon>Kalotermitidae</taxon>
        <taxon>Cryptotermitinae</taxon>
        <taxon>Cryptotermes</taxon>
    </lineage>
</organism>
<evidence type="ECO:0000313" key="3">
    <source>
        <dbReference type="EMBL" id="PNF24418.1"/>
    </source>
</evidence>
<keyword evidence="2" id="KW-0472">Membrane</keyword>
<dbReference type="InParanoid" id="A0A2J7Q770"/>
<protein>
    <submittedName>
        <fullName evidence="3">Uncharacterized protein</fullName>
    </submittedName>
</protein>
<keyword evidence="4" id="KW-1185">Reference proteome</keyword>
<keyword evidence="2" id="KW-0812">Transmembrane</keyword>
<name>A0A2J7Q770_9NEOP</name>
<evidence type="ECO:0000256" key="1">
    <source>
        <dbReference type="SAM" id="MobiDB-lite"/>
    </source>
</evidence>
<feature type="compositionally biased region" description="Gly residues" evidence="1">
    <location>
        <begin position="54"/>
        <end position="65"/>
    </location>
</feature>
<proteinExistence type="predicted"/>
<sequence>MSNVVFLIRRKRRTSTDMKLLLMVAGLVIAMCCIMWDSVVYTAQVPDGPHIPGKPGGPACRGGRGNFPPVNATNSTG</sequence>
<comment type="caution">
    <text evidence="3">The sequence shown here is derived from an EMBL/GenBank/DDBJ whole genome shotgun (WGS) entry which is preliminary data.</text>
</comment>
<evidence type="ECO:0000313" key="4">
    <source>
        <dbReference type="Proteomes" id="UP000235965"/>
    </source>
</evidence>
<dbReference type="EMBL" id="NEVH01017447">
    <property type="protein sequence ID" value="PNF24418.1"/>
    <property type="molecule type" value="Genomic_DNA"/>
</dbReference>
<accession>A0A2J7Q770</accession>
<dbReference type="AlphaFoldDB" id="A0A2J7Q770"/>
<dbReference type="Proteomes" id="UP000235965">
    <property type="component" value="Unassembled WGS sequence"/>
</dbReference>
<feature type="transmembrane region" description="Helical" evidence="2">
    <location>
        <begin position="20"/>
        <end position="39"/>
    </location>
</feature>
<feature type="region of interest" description="Disordered" evidence="1">
    <location>
        <begin position="51"/>
        <end position="77"/>
    </location>
</feature>
<gene>
    <name evidence="3" type="ORF">B7P43_G09691</name>
</gene>
<keyword evidence="2" id="KW-1133">Transmembrane helix</keyword>
<reference evidence="3 4" key="1">
    <citation type="submission" date="2017-12" db="EMBL/GenBank/DDBJ databases">
        <title>Hemimetabolous genomes reveal molecular basis of termite eusociality.</title>
        <authorList>
            <person name="Harrison M.C."/>
            <person name="Jongepier E."/>
            <person name="Robertson H.M."/>
            <person name="Arning N."/>
            <person name="Bitard-Feildel T."/>
            <person name="Chao H."/>
            <person name="Childers C.P."/>
            <person name="Dinh H."/>
            <person name="Doddapaneni H."/>
            <person name="Dugan S."/>
            <person name="Gowin J."/>
            <person name="Greiner C."/>
            <person name="Han Y."/>
            <person name="Hu H."/>
            <person name="Hughes D.S.T."/>
            <person name="Huylmans A.-K."/>
            <person name="Kemena C."/>
            <person name="Kremer L.P.M."/>
            <person name="Lee S.L."/>
            <person name="Lopez-Ezquerra A."/>
            <person name="Mallet L."/>
            <person name="Monroy-Kuhn J.M."/>
            <person name="Moser A."/>
            <person name="Murali S.C."/>
            <person name="Muzny D.M."/>
            <person name="Otani S."/>
            <person name="Piulachs M.-D."/>
            <person name="Poelchau M."/>
            <person name="Qu J."/>
            <person name="Schaub F."/>
            <person name="Wada-Katsumata A."/>
            <person name="Worley K.C."/>
            <person name="Xie Q."/>
            <person name="Ylla G."/>
            <person name="Poulsen M."/>
            <person name="Gibbs R.A."/>
            <person name="Schal C."/>
            <person name="Richards S."/>
            <person name="Belles X."/>
            <person name="Korb J."/>
            <person name="Bornberg-Bauer E."/>
        </authorList>
    </citation>
    <scope>NUCLEOTIDE SEQUENCE [LARGE SCALE GENOMIC DNA]</scope>
    <source>
        <tissue evidence="3">Whole body</tissue>
    </source>
</reference>
<evidence type="ECO:0000256" key="2">
    <source>
        <dbReference type="SAM" id="Phobius"/>
    </source>
</evidence>